<protein>
    <submittedName>
        <fullName evidence="2">Uncharacterized protein LOC110000041</fullName>
    </submittedName>
</protein>
<keyword evidence="1" id="KW-0732">Signal</keyword>
<name>A0AAV1ERG8_XYRNO</name>
<feature type="chain" id="PRO_5043673463" evidence="1">
    <location>
        <begin position="24"/>
        <end position="131"/>
    </location>
</feature>
<dbReference type="EMBL" id="OY660865">
    <property type="protein sequence ID" value="CAJ1051239.1"/>
    <property type="molecule type" value="Genomic_DNA"/>
</dbReference>
<dbReference type="AlphaFoldDB" id="A0AAV1ERG8"/>
<evidence type="ECO:0000313" key="2">
    <source>
        <dbReference type="EMBL" id="CAJ1051239.1"/>
    </source>
</evidence>
<accession>A0AAV1ERG8</accession>
<dbReference type="Proteomes" id="UP001178508">
    <property type="component" value="Chromosome 2"/>
</dbReference>
<reference evidence="2" key="1">
    <citation type="submission" date="2023-08" db="EMBL/GenBank/DDBJ databases">
        <authorList>
            <person name="Alioto T."/>
            <person name="Alioto T."/>
            <person name="Gomez Garrido J."/>
        </authorList>
    </citation>
    <scope>NUCLEOTIDE SEQUENCE</scope>
</reference>
<feature type="signal peptide" evidence="1">
    <location>
        <begin position="1"/>
        <end position="23"/>
    </location>
</feature>
<proteinExistence type="predicted"/>
<sequence length="131" mass="15260">MWFQPSISHYRLWLWLRCHKLGSLTSMLNLPIPDVDLKYLEKLKPPVSDDVLWALLKSHGKKPDEGLKIPDVYIKQAEHLVPSLPQHNLWTWMAHHHLASLGSLLHLPVLQVDLKQLEKLKVIMDSLFTCF</sequence>
<gene>
    <name evidence="2" type="ORF">XNOV1_A015939</name>
</gene>
<keyword evidence="3" id="KW-1185">Reference proteome</keyword>
<evidence type="ECO:0000256" key="1">
    <source>
        <dbReference type="SAM" id="SignalP"/>
    </source>
</evidence>
<evidence type="ECO:0000313" key="3">
    <source>
        <dbReference type="Proteomes" id="UP001178508"/>
    </source>
</evidence>
<organism evidence="2 3">
    <name type="scientific">Xyrichtys novacula</name>
    <name type="common">Pearly razorfish</name>
    <name type="synonym">Hemipteronotus novacula</name>
    <dbReference type="NCBI Taxonomy" id="13765"/>
    <lineage>
        <taxon>Eukaryota</taxon>
        <taxon>Metazoa</taxon>
        <taxon>Chordata</taxon>
        <taxon>Craniata</taxon>
        <taxon>Vertebrata</taxon>
        <taxon>Euteleostomi</taxon>
        <taxon>Actinopterygii</taxon>
        <taxon>Neopterygii</taxon>
        <taxon>Teleostei</taxon>
        <taxon>Neoteleostei</taxon>
        <taxon>Acanthomorphata</taxon>
        <taxon>Eupercaria</taxon>
        <taxon>Labriformes</taxon>
        <taxon>Labridae</taxon>
        <taxon>Xyrichtys</taxon>
    </lineage>
</organism>